<protein>
    <submittedName>
        <fullName evidence="3">Addiction module antidote protein, HigA family</fullName>
    </submittedName>
</protein>
<dbReference type="PANTHER" id="PTHR43236:SF2">
    <property type="entry name" value="BLL0069 PROTEIN"/>
    <property type="match status" value="1"/>
</dbReference>
<dbReference type="InterPro" id="IPR010359">
    <property type="entry name" value="IrrE_HExxH"/>
</dbReference>
<dbReference type="AlphaFoldDB" id="A0A1M4SEQ3"/>
<dbReference type="CDD" id="cd00093">
    <property type="entry name" value="HTH_XRE"/>
    <property type="match status" value="1"/>
</dbReference>
<feature type="domain" description="HTH cro/C1-type" evidence="2">
    <location>
        <begin position="29"/>
        <end position="74"/>
    </location>
</feature>
<keyword evidence="4" id="KW-1185">Reference proteome</keyword>
<comment type="similarity">
    <text evidence="1">Belongs to the short-chain fatty acyl-CoA assimilation regulator (ScfR) family.</text>
</comment>
<dbReference type="EMBL" id="FQUO01000001">
    <property type="protein sequence ID" value="SHE30642.1"/>
    <property type="molecule type" value="Genomic_DNA"/>
</dbReference>
<gene>
    <name evidence="3" type="ORF">SAMN05444008_10199</name>
</gene>
<dbReference type="PROSITE" id="PS50943">
    <property type="entry name" value="HTH_CROC1"/>
    <property type="match status" value="1"/>
</dbReference>
<dbReference type="GO" id="GO:0003677">
    <property type="term" value="F:DNA binding"/>
    <property type="evidence" value="ECO:0007669"/>
    <property type="project" value="InterPro"/>
</dbReference>
<dbReference type="OrthoDB" id="9796786at2"/>
<reference evidence="3 4" key="1">
    <citation type="submission" date="2016-11" db="EMBL/GenBank/DDBJ databases">
        <authorList>
            <person name="Jaros S."/>
            <person name="Januszkiewicz K."/>
            <person name="Wedrychowicz H."/>
        </authorList>
    </citation>
    <scope>NUCLEOTIDE SEQUENCE [LARGE SCALE GENOMIC DNA]</scope>
    <source>
        <strain evidence="3 4">DSM 26897</strain>
    </source>
</reference>
<dbReference type="STRING" id="1302690.BUE76_23355"/>
<dbReference type="Proteomes" id="UP000184368">
    <property type="component" value="Unassembled WGS sequence"/>
</dbReference>
<dbReference type="Pfam" id="PF06114">
    <property type="entry name" value="Peptidase_M78"/>
    <property type="match status" value="1"/>
</dbReference>
<evidence type="ECO:0000256" key="1">
    <source>
        <dbReference type="ARBA" id="ARBA00007227"/>
    </source>
</evidence>
<dbReference type="Pfam" id="PF01381">
    <property type="entry name" value="HTH_3"/>
    <property type="match status" value="1"/>
</dbReference>
<dbReference type="RefSeq" id="WP_073038969.1">
    <property type="nucleotide sequence ID" value="NZ_FQUO01000001.1"/>
</dbReference>
<evidence type="ECO:0000259" key="2">
    <source>
        <dbReference type="PROSITE" id="PS50943"/>
    </source>
</evidence>
<evidence type="ECO:0000313" key="4">
    <source>
        <dbReference type="Proteomes" id="UP000184368"/>
    </source>
</evidence>
<proteinExistence type="inferred from homology"/>
<dbReference type="SMART" id="SM00530">
    <property type="entry name" value="HTH_XRE"/>
    <property type="match status" value="1"/>
</dbReference>
<dbReference type="Gene3D" id="1.10.260.40">
    <property type="entry name" value="lambda repressor-like DNA-binding domains"/>
    <property type="match status" value="1"/>
</dbReference>
<accession>A0A1M4SEQ3</accession>
<name>A0A1M4SEQ3_9BACT</name>
<sequence length="372" mass="41920">MNKKELQAAKELLSPPGDTILETIEHYRISQAELAERLGKKPSKVHDIITGKEPITLNTALQLERVLGIEAGFWMARETNYREKLARIEEAEQAEANVEWVKNMPLKELVAFGQITERKANGEAVNQVLRFFGVASVEAWQHVYENGITELADFRKSEAHTASIAAMAAWLRTGELEMRKSELPPFDKLAFRQALDTTIKELVVMHPHDLSLQLQAICHNCGVALVYTPCFPKVPVCGATRWIGGNPLVQLTDRYKTNDQFWFTFYHEAGHILLHGKKEVFIEVERNKTLTEKETQANAFASKLLLPERALADLEDGFTDSTIIKLAAAYYTHPGIIVGRLQHLKWADFSFGNQLKEKMNLFPKLAGAVKAA</sequence>
<dbReference type="InterPro" id="IPR010982">
    <property type="entry name" value="Lambda_DNA-bd_dom_sf"/>
</dbReference>
<dbReference type="SUPFAM" id="SSF47413">
    <property type="entry name" value="lambda repressor-like DNA-binding domains"/>
    <property type="match status" value="1"/>
</dbReference>
<organism evidence="3 4">
    <name type="scientific">Cnuella takakiae</name>
    <dbReference type="NCBI Taxonomy" id="1302690"/>
    <lineage>
        <taxon>Bacteria</taxon>
        <taxon>Pseudomonadati</taxon>
        <taxon>Bacteroidota</taxon>
        <taxon>Chitinophagia</taxon>
        <taxon>Chitinophagales</taxon>
        <taxon>Chitinophagaceae</taxon>
        <taxon>Cnuella</taxon>
    </lineage>
</organism>
<dbReference type="InterPro" id="IPR001387">
    <property type="entry name" value="Cro/C1-type_HTH"/>
</dbReference>
<evidence type="ECO:0000313" key="3">
    <source>
        <dbReference type="EMBL" id="SHE30642.1"/>
    </source>
</evidence>
<dbReference type="InterPro" id="IPR052345">
    <property type="entry name" value="Rad_response_metalloprotease"/>
</dbReference>
<dbReference type="Gene3D" id="1.10.10.2910">
    <property type="match status" value="1"/>
</dbReference>
<dbReference type="PANTHER" id="PTHR43236">
    <property type="entry name" value="ANTITOXIN HIGA1"/>
    <property type="match status" value="1"/>
</dbReference>